<sequence length="157" mass="17221">MITENFVWKSIVSCLMCKRGHGRVTPTTEPKEKQEKDKDSADSKINKLVILQDGGEAPIKNALESLPSNGISDDGSRLNGDSIIAVERNATESEEREISIDKVATATKTQTLTIGAGDSMPPIALESREELNIERLEQKEKGDDSSKLPPINELFKL</sequence>
<evidence type="ECO:0000256" key="1">
    <source>
        <dbReference type="SAM" id="MobiDB-lite"/>
    </source>
</evidence>
<feature type="region of interest" description="Disordered" evidence="1">
    <location>
        <begin position="21"/>
        <end position="44"/>
    </location>
</feature>
<feature type="compositionally biased region" description="Basic and acidic residues" evidence="1">
    <location>
        <begin position="136"/>
        <end position="146"/>
    </location>
</feature>
<dbReference type="EMBL" id="BTRK01000002">
    <property type="protein sequence ID" value="GMR37597.1"/>
    <property type="molecule type" value="Genomic_DNA"/>
</dbReference>
<proteinExistence type="predicted"/>
<organism evidence="2 3">
    <name type="scientific">Pristionchus mayeri</name>
    <dbReference type="NCBI Taxonomy" id="1317129"/>
    <lineage>
        <taxon>Eukaryota</taxon>
        <taxon>Metazoa</taxon>
        <taxon>Ecdysozoa</taxon>
        <taxon>Nematoda</taxon>
        <taxon>Chromadorea</taxon>
        <taxon>Rhabditida</taxon>
        <taxon>Rhabditina</taxon>
        <taxon>Diplogasteromorpha</taxon>
        <taxon>Diplogasteroidea</taxon>
        <taxon>Neodiplogasteridae</taxon>
        <taxon>Pristionchus</taxon>
    </lineage>
</organism>
<feature type="compositionally biased region" description="Basic and acidic residues" evidence="1">
    <location>
        <begin position="29"/>
        <end position="44"/>
    </location>
</feature>
<feature type="region of interest" description="Disordered" evidence="1">
    <location>
        <begin position="136"/>
        <end position="157"/>
    </location>
</feature>
<reference evidence="3" key="1">
    <citation type="submission" date="2022-10" db="EMBL/GenBank/DDBJ databases">
        <title>Genome assembly of Pristionchus species.</title>
        <authorList>
            <person name="Yoshida K."/>
            <person name="Sommer R.J."/>
        </authorList>
    </citation>
    <scope>NUCLEOTIDE SEQUENCE [LARGE SCALE GENOMIC DNA]</scope>
    <source>
        <strain evidence="3">RS5460</strain>
    </source>
</reference>
<evidence type="ECO:0000313" key="3">
    <source>
        <dbReference type="Proteomes" id="UP001328107"/>
    </source>
</evidence>
<dbReference type="Proteomes" id="UP001328107">
    <property type="component" value="Unassembled WGS sequence"/>
</dbReference>
<protein>
    <submittedName>
        <fullName evidence="2">Uncharacterized protein</fullName>
    </submittedName>
</protein>
<accession>A0AAN4ZAK5</accession>
<evidence type="ECO:0000313" key="2">
    <source>
        <dbReference type="EMBL" id="GMR37597.1"/>
    </source>
</evidence>
<comment type="caution">
    <text evidence="2">The sequence shown here is derived from an EMBL/GenBank/DDBJ whole genome shotgun (WGS) entry which is preliminary data.</text>
</comment>
<gene>
    <name evidence="2" type="ORF">PMAYCL1PPCAC_07792</name>
</gene>
<keyword evidence="3" id="KW-1185">Reference proteome</keyword>
<name>A0AAN4ZAK5_9BILA</name>
<dbReference type="AlphaFoldDB" id="A0AAN4ZAK5"/>